<reference evidence="1 2" key="1">
    <citation type="submission" date="2020-03" db="EMBL/GenBank/DDBJ databases">
        <title>Genomic Encyclopedia of Type Strains, Phase IV (KMG-IV): sequencing the most valuable type-strain genomes for metagenomic binning, comparative biology and taxonomic classification.</title>
        <authorList>
            <person name="Goeker M."/>
        </authorList>
    </citation>
    <scope>NUCLEOTIDE SEQUENCE [LARGE SCALE GENOMIC DNA]</scope>
    <source>
        <strain evidence="1 2">DSM 5718</strain>
    </source>
</reference>
<sequence length="290" mass="32729">MSLSSEQIHDLRFTLILPAHEACTEQCMQSIVQQQYPQTVEVISAAKPKYIEPSLKVKVIGTTSPVHYLNLALEQAAGDVIAFLPHDAALTPYSLYKVANQLQKGTMLCAIGKTKMPEGEPHRTFFDVGDVARSVAHAHMAMGECFFRKEALEWIGYIDERLPLWGVQEWWVRLLCVTEGKAIAKLTDVLLEIKEPLPKAEQGALEAESRQIERDTFFHTLASMFLCYEAAYFIREFGRVAPDFSLPHYRGLSADFVSKVLRCFCKLLAEEAIQKGTRKGYVKKRLASLM</sequence>
<dbReference type="CDD" id="cd00761">
    <property type="entry name" value="Glyco_tranf_GTA_type"/>
    <property type="match status" value="1"/>
</dbReference>
<dbReference type="SUPFAM" id="SSF53448">
    <property type="entry name" value="Nucleotide-diphospho-sugar transferases"/>
    <property type="match status" value="1"/>
</dbReference>
<proteinExistence type="predicted"/>
<evidence type="ECO:0000313" key="1">
    <source>
        <dbReference type="EMBL" id="NIK74133.1"/>
    </source>
</evidence>
<gene>
    <name evidence="1" type="ORF">FHS56_001646</name>
</gene>
<name>A0A846MRE6_9BACT</name>
<dbReference type="Gene3D" id="3.90.550.10">
    <property type="entry name" value="Spore Coat Polysaccharide Biosynthesis Protein SpsA, Chain A"/>
    <property type="match status" value="1"/>
</dbReference>
<comment type="caution">
    <text evidence="1">The sequence shown here is derived from an EMBL/GenBank/DDBJ whole genome shotgun (WGS) entry which is preliminary data.</text>
</comment>
<dbReference type="Proteomes" id="UP000537126">
    <property type="component" value="Unassembled WGS sequence"/>
</dbReference>
<dbReference type="AlphaFoldDB" id="A0A846MRE6"/>
<dbReference type="InterPro" id="IPR029044">
    <property type="entry name" value="Nucleotide-diphossugar_trans"/>
</dbReference>
<dbReference type="EMBL" id="JAASRN010000002">
    <property type="protein sequence ID" value="NIK74133.1"/>
    <property type="molecule type" value="Genomic_DNA"/>
</dbReference>
<keyword evidence="2" id="KW-1185">Reference proteome</keyword>
<protein>
    <recommendedName>
        <fullName evidence="3">Glycosyl transferase family 2</fullName>
    </recommendedName>
</protein>
<dbReference type="RefSeq" id="WP_166919513.1">
    <property type="nucleotide sequence ID" value="NZ_JAASRN010000002.1"/>
</dbReference>
<evidence type="ECO:0008006" key="3">
    <source>
        <dbReference type="Google" id="ProtNLM"/>
    </source>
</evidence>
<organism evidence="1 2">
    <name type="scientific">Thermonema lapsum</name>
    <dbReference type="NCBI Taxonomy" id="28195"/>
    <lineage>
        <taxon>Bacteria</taxon>
        <taxon>Pseudomonadati</taxon>
        <taxon>Bacteroidota</taxon>
        <taxon>Cytophagia</taxon>
        <taxon>Cytophagales</taxon>
        <taxon>Thermonemataceae</taxon>
        <taxon>Thermonema</taxon>
    </lineage>
</organism>
<evidence type="ECO:0000313" key="2">
    <source>
        <dbReference type="Proteomes" id="UP000537126"/>
    </source>
</evidence>
<accession>A0A846MRE6</accession>